<dbReference type="PATRIC" id="fig|989403.3.peg.4064"/>
<evidence type="ECO:0000313" key="5">
    <source>
        <dbReference type="EMBL" id="KZL14541.1"/>
    </source>
</evidence>
<dbReference type="SUPFAM" id="SSF53383">
    <property type="entry name" value="PLP-dependent transferases"/>
    <property type="match status" value="1"/>
</dbReference>
<dbReference type="Gene3D" id="3.40.640.10">
    <property type="entry name" value="Type I PLP-dependent aspartate aminotransferase-like (Major domain)"/>
    <property type="match status" value="1"/>
</dbReference>
<dbReference type="AlphaFoldDB" id="A0A165VML9"/>
<keyword evidence="6" id="KW-1185">Reference proteome</keyword>
<dbReference type="InterPro" id="IPR015421">
    <property type="entry name" value="PyrdxlP-dep_Trfase_major"/>
</dbReference>
<keyword evidence="3" id="KW-0663">Pyridoxal phosphate</keyword>
<dbReference type="GO" id="GO:0009102">
    <property type="term" value="P:biotin biosynthetic process"/>
    <property type="evidence" value="ECO:0007669"/>
    <property type="project" value="TreeGrafter"/>
</dbReference>
<dbReference type="PANTHER" id="PTHR13693:SF100">
    <property type="entry name" value="8-AMINO-7-OXONONANOATE SYNTHASE"/>
    <property type="match status" value="1"/>
</dbReference>
<dbReference type="InterPro" id="IPR004839">
    <property type="entry name" value="Aminotransferase_I/II_large"/>
</dbReference>
<dbReference type="EMBL" id="LMCB01000088">
    <property type="protein sequence ID" value="KZL14541.1"/>
    <property type="molecule type" value="Genomic_DNA"/>
</dbReference>
<dbReference type="EC" id="2.3.1.47" evidence="5"/>
<name>A0A165VML9_9HYPH</name>
<feature type="domain" description="Aminotransferase class I/classII large" evidence="4">
    <location>
        <begin position="29"/>
        <end position="356"/>
    </location>
</feature>
<evidence type="ECO:0000313" key="6">
    <source>
        <dbReference type="Proteomes" id="UP000076577"/>
    </source>
</evidence>
<proteinExistence type="predicted"/>
<evidence type="ECO:0000259" key="4">
    <source>
        <dbReference type="Pfam" id="PF00155"/>
    </source>
</evidence>
<dbReference type="GO" id="GO:0008710">
    <property type="term" value="F:8-amino-7-oxononanoate synthase activity"/>
    <property type="evidence" value="ECO:0007669"/>
    <property type="project" value="UniProtKB-EC"/>
</dbReference>
<dbReference type="InterPro" id="IPR015422">
    <property type="entry name" value="PyrdxlP-dep_Trfase_small"/>
</dbReference>
<comment type="cofactor">
    <cofactor evidence="1">
        <name>pyridoxal 5'-phosphate</name>
        <dbReference type="ChEBI" id="CHEBI:597326"/>
    </cofactor>
</comment>
<dbReference type="Pfam" id="PF00155">
    <property type="entry name" value="Aminotran_1_2"/>
    <property type="match status" value="1"/>
</dbReference>
<keyword evidence="2 5" id="KW-0808">Transferase</keyword>
<dbReference type="Proteomes" id="UP000076577">
    <property type="component" value="Unassembled WGS sequence"/>
</dbReference>
<dbReference type="GO" id="GO:0030170">
    <property type="term" value="F:pyridoxal phosphate binding"/>
    <property type="evidence" value="ECO:0007669"/>
    <property type="project" value="InterPro"/>
</dbReference>
<dbReference type="RefSeq" id="WP_068009393.1">
    <property type="nucleotide sequence ID" value="NZ_FOFM01000041.1"/>
</dbReference>
<dbReference type="OrthoDB" id="9807157at2"/>
<sequence>MNLLNKHRGALERLAERGRSRSLLKAHGCDFSSNDYLALTTAPELRLAAENALQRGVGIGAGGSRLLRGNAAEHEALEGEAAKLFGAERALFFGGGYNANLAMFSTLPQNGDLVLHDSLIHASAHDGIKLGSAQSMAFRHNQVDDAQACITQWRAQGGTGRIWLACESLYSMDGDQAPIRELVELADRYDAFLLVDEAHATGVLGEGGRGLASEFEGRENIISLHTCGKALGASGALVCGPAVMIDYLINRARAFIYATAPSPLVAAIVRASLELVQNQPQRRQQLAGIVTHANVEMERLCGQKGSGTHILPFLIGDDKRTMQAAKALQERGYDIRGIRPPTVPRGTSRLRIALTLHASKSDISSMFEVLAEEMELVPL</sequence>
<protein>
    <submittedName>
        <fullName evidence="5">8-amino-7-oxononanoate synthase 2</fullName>
        <ecNumber evidence="5">2.3.1.47</ecNumber>
    </submittedName>
</protein>
<dbReference type="InterPro" id="IPR050087">
    <property type="entry name" value="AON_synthase_class-II"/>
</dbReference>
<accession>A0A165VML9</accession>
<dbReference type="PANTHER" id="PTHR13693">
    <property type="entry name" value="CLASS II AMINOTRANSFERASE/8-AMINO-7-OXONONANOATE SYNTHASE"/>
    <property type="match status" value="1"/>
</dbReference>
<dbReference type="Gene3D" id="3.90.1150.10">
    <property type="entry name" value="Aspartate Aminotransferase, domain 1"/>
    <property type="match status" value="1"/>
</dbReference>
<keyword evidence="5" id="KW-0012">Acyltransferase</keyword>
<comment type="caution">
    <text evidence="5">The sequence shown here is derived from an EMBL/GenBank/DDBJ whole genome shotgun (WGS) entry which is preliminary data.</text>
</comment>
<evidence type="ECO:0000256" key="1">
    <source>
        <dbReference type="ARBA" id="ARBA00001933"/>
    </source>
</evidence>
<evidence type="ECO:0000256" key="2">
    <source>
        <dbReference type="ARBA" id="ARBA00022679"/>
    </source>
</evidence>
<reference evidence="5 6" key="1">
    <citation type="journal article" date="2016" name="Front. Microbiol.">
        <title>Comparative Genomic Analysis Reveals a Diverse Repertoire of Genes Involved in Prokaryote-Eukaryote Interactions within the Pseudovibrio Genus.</title>
        <authorList>
            <person name="Romano S."/>
            <person name="Fernandez-Guerra A."/>
            <person name="Reen F.J."/>
            <person name="Glockner F.O."/>
            <person name="Crowley S.P."/>
            <person name="O'Sullivan O."/>
            <person name="Cotter P.D."/>
            <person name="Adams C."/>
            <person name="Dobson A.D."/>
            <person name="O'Gara F."/>
        </authorList>
    </citation>
    <scope>NUCLEOTIDE SEQUENCE [LARGE SCALE GENOMIC DNA]</scope>
    <source>
        <strain evidence="5 6">Ad2</strain>
    </source>
</reference>
<dbReference type="STRING" id="989403.SAMN05421798_1413"/>
<organism evidence="5 6">
    <name type="scientific">Pseudovibrio axinellae</name>
    <dbReference type="NCBI Taxonomy" id="989403"/>
    <lineage>
        <taxon>Bacteria</taxon>
        <taxon>Pseudomonadati</taxon>
        <taxon>Pseudomonadota</taxon>
        <taxon>Alphaproteobacteria</taxon>
        <taxon>Hyphomicrobiales</taxon>
        <taxon>Stappiaceae</taxon>
        <taxon>Pseudovibrio</taxon>
    </lineage>
</organism>
<dbReference type="InterPro" id="IPR015424">
    <property type="entry name" value="PyrdxlP-dep_Trfase"/>
</dbReference>
<evidence type="ECO:0000256" key="3">
    <source>
        <dbReference type="ARBA" id="ARBA00022898"/>
    </source>
</evidence>
<gene>
    <name evidence="5" type="primary">bioF</name>
    <name evidence="5" type="ORF">PsAD2_03735</name>
</gene>